<evidence type="ECO:0000259" key="7">
    <source>
        <dbReference type="PROSITE" id="PS50109"/>
    </source>
</evidence>
<dbReference type="PROSITE" id="PS00108">
    <property type="entry name" value="PROTEIN_KINASE_ST"/>
    <property type="match status" value="1"/>
</dbReference>
<evidence type="ECO:0000256" key="5">
    <source>
        <dbReference type="SAM" id="Coils"/>
    </source>
</evidence>
<dbReference type="Pfam" id="PF00069">
    <property type="entry name" value="Pkinase"/>
    <property type="match status" value="1"/>
</dbReference>
<dbReference type="InterPro" id="IPR011009">
    <property type="entry name" value="Kinase-like_dom_sf"/>
</dbReference>
<dbReference type="InterPro" id="IPR029016">
    <property type="entry name" value="GAF-like_dom_sf"/>
</dbReference>
<dbReference type="SUPFAM" id="SSF55874">
    <property type="entry name" value="ATPase domain of HSP90 chaperone/DNA topoisomerase II/histidine kinase"/>
    <property type="match status" value="1"/>
</dbReference>
<dbReference type="GO" id="GO:0016301">
    <property type="term" value="F:kinase activity"/>
    <property type="evidence" value="ECO:0007669"/>
    <property type="project" value="UniProtKB-KW"/>
</dbReference>
<dbReference type="EC" id="2.7.13.3" evidence="2"/>
<evidence type="ECO:0000259" key="6">
    <source>
        <dbReference type="PROSITE" id="PS50011"/>
    </source>
</evidence>
<dbReference type="InterPro" id="IPR000719">
    <property type="entry name" value="Prot_kinase_dom"/>
</dbReference>
<sequence length="1815" mass="202680">MTHSANSSSLPVHEMPGYTIVERIYMGARTAVYRALHNDHQRSVIIKVLQLEYPTFGELMQFRNQYVITKNLPIPGIVQPLALERLGNSYALIMEDENGLSLSQYLQQQSLELEEILEIALQLANILHDLQQHRVIHKDIKPANILIHPERKTVKLIDFSIASLLPKETQEIQSPNILEGTLAYLAPEQTGRMNRGIDYRADFYALGVTLYQLLSGQLPFQSNDPMELVHDHIAKSPKPLAQVNPAVPAVVAAIVAKLMAKNAEDRYQNALGLQYDLQHCLTQWRQTGEILEFELGERDISDRFLIPEKLYGRDAEVQTLLEAFERVAGSLTSNIQHSVSELMLVAGFSGIGKTAVVNEIYKPVTRQKGYFIKGKFDQFNRNIPLSAFAQALRDLMGQLLSESDAQLAQWKAEILKAVGENGQILIEVIPELERVIGQQPPAPELSGSAIQNRFNLLFQNFIQVFTTAVHPLVIFLDDLQWADSASLQLLKVLLDDNGHLLVLGAYRDNEVSPTHPLMLTLEELEKANLIVNTLTLAPLSLENTNHLVADTLKCTRERATTLTELVNRKTKGNPFFTTQFLKVLHEESCILFDYTQGYWNYDIAQVNALALTDDVVEFVASQLQKLSAETQQVLQLAACIGNQFDLETLAIVAEQPLAETAVVLWEALQEGLICPLNQAYKSFQLEEVKQLNPQGDIKPIYRFLHDRIQQASYSLIPNEQRQLTHYKIGKLLLQSTPSSKLEENIFNIVSHLNQGSELIESKKERCQVSKLNLMAGERALAATAYSSASKYLENGIKLLGPNCWKEEYQLTLSLYNSTIKAEYLTVNYPRANRLSNFVLERATSILDCVKVYELQIQMYMAQSEMLEALAVGELALELLGVDLNNSPAASDIYLPELSEIESLPVMQDPHHMAIMSILMAIFSPAYTAKPELLSPIVLTAIELSLKQGHTSLTAFAYVLYGILQCGVEKNLDKGYYCGLLALNVLERFSARELECKVVNLFNVFIKPWKTSVAESIEPLERASQVGFEMGDIEYASYASTHHCTFKVLAGRPLVEIQKKQNTTIQLVASVKQDHSLYHTTIWHQLVLNLLKNIKTPERLLGDCFDESKLLGDFCSGSDKSLPFTAYLAKCILSYLFGDYSLALESALNSKNYADSAIGVTIAIHNFYYSLCLLSNASALINADSPFRTEDKQSLLGQVEFNQENMQKWAISAPENFRHKFNLVAAEKSRILGQKVEAIDLYDLAIAGAKANGYVQEEALANELAAKFYLDWGKEKFAASYIQEAYYSYAYWGAKAKVADLERRYPQLLQPILQPVLQPFNLLNTVSTISRRMVMSSSGSSQGSSSSLNQALDLGSVIKASQALSGTLELDELLSQLTQIILQNSGGDRCTLIIPTDAGEWQVRAITTLETVHLCAEAIAHSPNLPLKLIQYVKNTQEVVTIDNLVTDLPVLDQYLETEKPKSVLGLPILTQGRCLGILYLQNQLSSGVFTPERMTVLNFLCTQAAISLENARLYQRVQQSLTELQEAQLQLVQSEKMSALGGLVSGVAHEINNPVGCILGNVGATEDYVQDLLGLLDLYGEAFPEPGEEIEAELEAVELDYVRQDLPQLIRAMRDSGDRIKSISKSLRTFSRKDTDSKQPFDIHEGLDSTLLILRHRLKANEHRPEIEVVKDYGNLPPINCFPGQLNQVFMNLLANAIDVFDEMAQESSFAALKEKTQRITLITRQVDNEVTLTIADNGSGIPEEIQPQIFDHLFTTKAVGKGTGLGLAIARQIVVDVHRGQLNVNSQVDQGTEFIISLPHQNNPDSYKRTRQST</sequence>
<dbReference type="InterPro" id="IPR041664">
    <property type="entry name" value="AAA_16"/>
</dbReference>
<feature type="domain" description="Histidine kinase" evidence="7">
    <location>
        <begin position="1546"/>
        <end position="1803"/>
    </location>
</feature>
<organism evidence="8 9">
    <name type="scientific">Phormidium yuhuli AB48</name>
    <dbReference type="NCBI Taxonomy" id="2940671"/>
    <lineage>
        <taxon>Bacteria</taxon>
        <taxon>Bacillati</taxon>
        <taxon>Cyanobacteriota</taxon>
        <taxon>Cyanophyceae</taxon>
        <taxon>Oscillatoriophycideae</taxon>
        <taxon>Oscillatoriales</taxon>
        <taxon>Oscillatoriaceae</taxon>
        <taxon>Phormidium</taxon>
        <taxon>Phormidium yuhuli</taxon>
    </lineage>
</organism>
<evidence type="ECO:0000256" key="1">
    <source>
        <dbReference type="ARBA" id="ARBA00000085"/>
    </source>
</evidence>
<dbReference type="InterPro" id="IPR003018">
    <property type="entry name" value="GAF"/>
</dbReference>
<keyword evidence="3 8" id="KW-0808">Transferase</keyword>
<keyword evidence="9" id="KW-1185">Reference proteome</keyword>
<evidence type="ECO:0000313" key="8">
    <source>
        <dbReference type="EMBL" id="USR89465.1"/>
    </source>
</evidence>
<dbReference type="Gene3D" id="3.30.450.40">
    <property type="match status" value="1"/>
</dbReference>
<dbReference type="SUPFAM" id="SSF55781">
    <property type="entry name" value="GAF domain-like"/>
    <property type="match status" value="1"/>
</dbReference>
<dbReference type="Pfam" id="PF01590">
    <property type="entry name" value="GAF"/>
    <property type="match status" value="1"/>
</dbReference>
<dbReference type="SMART" id="SM00387">
    <property type="entry name" value="HATPase_c"/>
    <property type="match status" value="1"/>
</dbReference>
<dbReference type="Proteomes" id="UP001056708">
    <property type="component" value="Chromosome"/>
</dbReference>
<comment type="catalytic activity">
    <reaction evidence="1">
        <text>ATP + protein L-histidine = ADP + protein N-phospho-L-histidine.</text>
        <dbReference type="EC" id="2.7.13.3"/>
    </reaction>
</comment>
<dbReference type="PROSITE" id="PS50011">
    <property type="entry name" value="PROTEIN_KINASE_DOM"/>
    <property type="match status" value="1"/>
</dbReference>
<reference evidence="8" key="1">
    <citation type="submission" date="2022-06" db="EMBL/GenBank/DDBJ databases">
        <title>Genome sequence of Phormidium yuhuli AB48 isolated from an industrial photobioreactor environment.</title>
        <authorList>
            <person name="Qiu Y."/>
            <person name="Noonan A.J.C."/>
            <person name="Dofher K."/>
            <person name="Koch M."/>
            <person name="Kieft B."/>
            <person name="Lin X."/>
            <person name="Ziels R.M."/>
            <person name="Hallam S.J."/>
        </authorList>
    </citation>
    <scope>NUCLEOTIDE SEQUENCE</scope>
    <source>
        <strain evidence="8">AB48</strain>
    </source>
</reference>
<dbReference type="Gene3D" id="3.40.50.300">
    <property type="entry name" value="P-loop containing nucleotide triphosphate hydrolases"/>
    <property type="match status" value="1"/>
</dbReference>
<dbReference type="Gene3D" id="1.10.510.10">
    <property type="entry name" value="Transferase(Phosphotransferase) domain 1"/>
    <property type="match status" value="1"/>
</dbReference>
<dbReference type="Pfam" id="PF02518">
    <property type="entry name" value="HATPase_c"/>
    <property type="match status" value="1"/>
</dbReference>
<dbReference type="InterPro" id="IPR008271">
    <property type="entry name" value="Ser/Thr_kinase_AS"/>
</dbReference>
<dbReference type="InterPro" id="IPR036097">
    <property type="entry name" value="HisK_dim/P_sf"/>
</dbReference>
<dbReference type="Gene3D" id="1.10.287.130">
    <property type="match status" value="1"/>
</dbReference>
<dbReference type="InterPro" id="IPR027417">
    <property type="entry name" value="P-loop_NTPase"/>
</dbReference>
<feature type="coiled-coil region" evidence="5">
    <location>
        <begin position="1510"/>
        <end position="1537"/>
    </location>
</feature>
<dbReference type="Pfam" id="PF13191">
    <property type="entry name" value="AAA_16"/>
    <property type="match status" value="1"/>
</dbReference>
<dbReference type="PANTHER" id="PTHR43642:SF1">
    <property type="entry name" value="HYBRID SIGNAL TRANSDUCTION HISTIDINE KINASE G"/>
    <property type="match status" value="1"/>
</dbReference>
<dbReference type="PRINTS" id="PR00344">
    <property type="entry name" value="BCTRLSENSOR"/>
</dbReference>
<feature type="domain" description="Protein kinase" evidence="6">
    <location>
        <begin position="18"/>
        <end position="282"/>
    </location>
</feature>
<dbReference type="InterPro" id="IPR003594">
    <property type="entry name" value="HATPase_dom"/>
</dbReference>
<protein>
    <recommendedName>
        <fullName evidence="2">histidine kinase</fullName>
        <ecNumber evidence="2">2.7.13.3</ecNumber>
    </recommendedName>
</protein>
<evidence type="ECO:0000313" key="9">
    <source>
        <dbReference type="Proteomes" id="UP001056708"/>
    </source>
</evidence>
<evidence type="ECO:0000256" key="4">
    <source>
        <dbReference type="ARBA" id="ARBA00023012"/>
    </source>
</evidence>
<evidence type="ECO:0000256" key="3">
    <source>
        <dbReference type="ARBA" id="ARBA00022777"/>
    </source>
</evidence>
<dbReference type="SUPFAM" id="SSF56112">
    <property type="entry name" value="Protein kinase-like (PK-like)"/>
    <property type="match status" value="1"/>
</dbReference>
<dbReference type="PANTHER" id="PTHR43642">
    <property type="entry name" value="HYBRID SIGNAL TRANSDUCTION HISTIDINE KINASE G"/>
    <property type="match status" value="1"/>
</dbReference>
<evidence type="ECO:0000256" key="2">
    <source>
        <dbReference type="ARBA" id="ARBA00012438"/>
    </source>
</evidence>
<gene>
    <name evidence="8" type="ORF">NEA10_11235</name>
</gene>
<dbReference type="InterPro" id="IPR005467">
    <property type="entry name" value="His_kinase_dom"/>
</dbReference>
<dbReference type="SUPFAM" id="SSF52540">
    <property type="entry name" value="P-loop containing nucleoside triphosphate hydrolases"/>
    <property type="match status" value="1"/>
</dbReference>
<dbReference type="Gene3D" id="3.30.565.10">
    <property type="entry name" value="Histidine kinase-like ATPase, C-terminal domain"/>
    <property type="match status" value="1"/>
</dbReference>
<dbReference type="InterPro" id="IPR036890">
    <property type="entry name" value="HATPase_C_sf"/>
</dbReference>
<proteinExistence type="predicted"/>
<dbReference type="InterPro" id="IPR053159">
    <property type="entry name" value="Hybrid_Histidine_Kinase"/>
</dbReference>
<dbReference type="PROSITE" id="PS50109">
    <property type="entry name" value="HIS_KIN"/>
    <property type="match status" value="1"/>
</dbReference>
<dbReference type="EMBL" id="CP098611">
    <property type="protein sequence ID" value="USR89465.1"/>
    <property type="molecule type" value="Genomic_DNA"/>
</dbReference>
<keyword evidence="3 8" id="KW-0418">Kinase</keyword>
<dbReference type="SUPFAM" id="SSF47384">
    <property type="entry name" value="Homodimeric domain of signal transducing histidine kinase"/>
    <property type="match status" value="1"/>
</dbReference>
<keyword evidence="4" id="KW-0902">Two-component regulatory system</keyword>
<dbReference type="CDD" id="cd14014">
    <property type="entry name" value="STKc_PknB_like"/>
    <property type="match status" value="1"/>
</dbReference>
<dbReference type="SMART" id="SM00220">
    <property type="entry name" value="S_TKc"/>
    <property type="match status" value="1"/>
</dbReference>
<keyword evidence="5" id="KW-0175">Coiled coil</keyword>
<dbReference type="InterPro" id="IPR004358">
    <property type="entry name" value="Sig_transdc_His_kin-like_C"/>
</dbReference>
<accession>A0ABY5AKG7</accession>
<name>A0ABY5AKG7_9CYAN</name>
<dbReference type="SMART" id="SM00065">
    <property type="entry name" value="GAF"/>
    <property type="match status" value="1"/>
</dbReference>